<name>A0A9P6CUR9_9AGAR</name>
<organism evidence="2 3">
    <name type="scientific">Pholiota conissans</name>
    <dbReference type="NCBI Taxonomy" id="109636"/>
    <lineage>
        <taxon>Eukaryota</taxon>
        <taxon>Fungi</taxon>
        <taxon>Dikarya</taxon>
        <taxon>Basidiomycota</taxon>
        <taxon>Agaricomycotina</taxon>
        <taxon>Agaricomycetes</taxon>
        <taxon>Agaricomycetidae</taxon>
        <taxon>Agaricales</taxon>
        <taxon>Agaricineae</taxon>
        <taxon>Strophariaceae</taxon>
        <taxon>Pholiota</taxon>
    </lineage>
</organism>
<evidence type="ECO:0000313" key="3">
    <source>
        <dbReference type="Proteomes" id="UP000807469"/>
    </source>
</evidence>
<evidence type="ECO:0000313" key="2">
    <source>
        <dbReference type="EMBL" id="KAF9480876.1"/>
    </source>
</evidence>
<comment type="caution">
    <text evidence="2">The sequence shown here is derived from an EMBL/GenBank/DDBJ whole genome shotgun (WGS) entry which is preliminary data.</text>
</comment>
<keyword evidence="3" id="KW-1185">Reference proteome</keyword>
<accession>A0A9P6CUR9</accession>
<dbReference type="EMBL" id="MU155187">
    <property type="protein sequence ID" value="KAF9480876.1"/>
    <property type="molecule type" value="Genomic_DNA"/>
</dbReference>
<sequence>MNGPWERLPGSLLLTFMVPTAPPPSDRVHPHPRARSSGRTHKRWNPFVLSPSPSQERPLRAPPSDFQVTSRGIHPPAGS</sequence>
<gene>
    <name evidence="2" type="ORF">BDN70DRAFT_877057</name>
</gene>
<feature type="compositionally biased region" description="Basic residues" evidence="1">
    <location>
        <begin position="30"/>
        <end position="44"/>
    </location>
</feature>
<dbReference type="AlphaFoldDB" id="A0A9P6CUR9"/>
<dbReference type="Proteomes" id="UP000807469">
    <property type="component" value="Unassembled WGS sequence"/>
</dbReference>
<reference evidence="2" key="1">
    <citation type="submission" date="2020-11" db="EMBL/GenBank/DDBJ databases">
        <authorList>
            <consortium name="DOE Joint Genome Institute"/>
            <person name="Ahrendt S."/>
            <person name="Riley R."/>
            <person name="Andreopoulos W."/>
            <person name="Labutti K."/>
            <person name="Pangilinan J."/>
            <person name="Ruiz-Duenas F.J."/>
            <person name="Barrasa J.M."/>
            <person name="Sanchez-Garcia M."/>
            <person name="Camarero S."/>
            <person name="Miyauchi S."/>
            <person name="Serrano A."/>
            <person name="Linde D."/>
            <person name="Babiker R."/>
            <person name="Drula E."/>
            <person name="Ayuso-Fernandez I."/>
            <person name="Pacheco R."/>
            <person name="Padilla G."/>
            <person name="Ferreira P."/>
            <person name="Barriuso J."/>
            <person name="Kellner H."/>
            <person name="Castanera R."/>
            <person name="Alfaro M."/>
            <person name="Ramirez L."/>
            <person name="Pisabarro A.G."/>
            <person name="Kuo A."/>
            <person name="Tritt A."/>
            <person name="Lipzen A."/>
            <person name="He G."/>
            <person name="Yan M."/>
            <person name="Ng V."/>
            <person name="Cullen D."/>
            <person name="Martin F."/>
            <person name="Rosso M.-N."/>
            <person name="Henrissat B."/>
            <person name="Hibbett D."/>
            <person name="Martinez A.T."/>
            <person name="Grigoriev I.V."/>
        </authorList>
    </citation>
    <scope>NUCLEOTIDE SEQUENCE</scope>
    <source>
        <strain evidence="2">CIRM-BRFM 674</strain>
    </source>
</reference>
<feature type="region of interest" description="Disordered" evidence="1">
    <location>
        <begin position="16"/>
        <end position="79"/>
    </location>
</feature>
<evidence type="ECO:0000256" key="1">
    <source>
        <dbReference type="SAM" id="MobiDB-lite"/>
    </source>
</evidence>
<protein>
    <submittedName>
        <fullName evidence="2">Uncharacterized protein</fullName>
    </submittedName>
</protein>
<proteinExistence type="predicted"/>